<dbReference type="Pfam" id="PF01370">
    <property type="entry name" value="Epimerase"/>
    <property type="match status" value="1"/>
</dbReference>
<dbReference type="InterPro" id="IPR001509">
    <property type="entry name" value="Epimerase_deHydtase"/>
</dbReference>
<dbReference type="InterPro" id="IPR036291">
    <property type="entry name" value="NAD(P)-bd_dom_sf"/>
</dbReference>
<evidence type="ECO:0000313" key="2">
    <source>
        <dbReference type="EMBL" id="CAB4701734.1"/>
    </source>
</evidence>
<dbReference type="EMBL" id="CAEZXM010000251">
    <property type="protein sequence ID" value="CAB4701734.1"/>
    <property type="molecule type" value="Genomic_DNA"/>
</dbReference>
<sequence length="350" mass="37668">MSTTALVTGGSGYFGALLATQLRASGHTVRVLDLNAPADDADVEFVRGDIRDASVVRAAVEGVDVVYNNVAQVPLAKDEQLLRSVNVDGTRLLLSACLDSGVSKVVHTSSSAVFGIPASNPVMPSTVPSPLEAYGHAKLAAEWACLEATSHGLDVTIVRPRTILGHGRLGIFGILFDWIADGADVFVLGDGSNRYQFVHADDLADICIRAGASSGPMIFNAGTDRFSTMRETLEHVCAHAGTGSRVRSLPARPASMAMRVAAGLGLAPFAPYHWIMYSKSMWFDTAHATQALDWTPRYSNDEMFAQSYDWFIQHRASMAAQDDHTQSHHRRPAKQGALSLLKHATTLLPR</sequence>
<name>A0A6J6Q0S1_9ZZZZ</name>
<dbReference type="Gene3D" id="3.40.50.720">
    <property type="entry name" value="NAD(P)-binding Rossmann-like Domain"/>
    <property type="match status" value="1"/>
</dbReference>
<organism evidence="2">
    <name type="scientific">freshwater metagenome</name>
    <dbReference type="NCBI Taxonomy" id="449393"/>
    <lineage>
        <taxon>unclassified sequences</taxon>
        <taxon>metagenomes</taxon>
        <taxon>ecological metagenomes</taxon>
    </lineage>
</organism>
<protein>
    <submittedName>
        <fullName evidence="2">Unannotated protein</fullName>
    </submittedName>
</protein>
<dbReference type="AlphaFoldDB" id="A0A6J6Q0S1"/>
<accession>A0A6J6Q0S1</accession>
<evidence type="ECO:0000259" key="1">
    <source>
        <dbReference type="Pfam" id="PF01370"/>
    </source>
</evidence>
<dbReference type="PANTHER" id="PTHR43245">
    <property type="entry name" value="BIFUNCTIONAL POLYMYXIN RESISTANCE PROTEIN ARNA"/>
    <property type="match status" value="1"/>
</dbReference>
<dbReference type="InterPro" id="IPR050177">
    <property type="entry name" value="Lipid_A_modif_metabolic_enz"/>
</dbReference>
<feature type="domain" description="NAD-dependent epimerase/dehydratase" evidence="1">
    <location>
        <begin position="5"/>
        <end position="222"/>
    </location>
</feature>
<gene>
    <name evidence="2" type="ORF">UFOPK2366_01294</name>
</gene>
<dbReference type="PANTHER" id="PTHR43245:SF13">
    <property type="entry name" value="UDP-D-APIOSE_UDP-D-XYLOSE SYNTHASE 2"/>
    <property type="match status" value="1"/>
</dbReference>
<dbReference type="SUPFAM" id="SSF51735">
    <property type="entry name" value="NAD(P)-binding Rossmann-fold domains"/>
    <property type="match status" value="1"/>
</dbReference>
<proteinExistence type="predicted"/>
<reference evidence="2" key="1">
    <citation type="submission" date="2020-05" db="EMBL/GenBank/DDBJ databases">
        <authorList>
            <person name="Chiriac C."/>
            <person name="Salcher M."/>
            <person name="Ghai R."/>
            <person name="Kavagutti S V."/>
        </authorList>
    </citation>
    <scope>NUCLEOTIDE SEQUENCE</scope>
</reference>